<proteinExistence type="predicted"/>
<evidence type="ECO:0000256" key="2">
    <source>
        <dbReference type="SAM" id="SignalP"/>
    </source>
</evidence>
<keyword evidence="2" id="KW-0732">Signal</keyword>
<reference evidence="3" key="1">
    <citation type="submission" date="2015-04" db="UniProtKB">
        <authorList>
            <consortium name="EnsemblPlants"/>
        </authorList>
    </citation>
    <scope>IDENTIFICATION</scope>
</reference>
<dbReference type="AlphaFoldDB" id="A0A0E0EWS5"/>
<feature type="region of interest" description="Disordered" evidence="1">
    <location>
        <begin position="28"/>
        <end position="52"/>
    </location>
</feature>
<dbReference type="HOGENOM" id="CLU_2162442_0_0_1"/>
<accession>A0A0E0EWS5</accession>
<reference evidence="3" key="2">
    <citation type="submission" date="2018-05" db="EMBL/GenBank/DDBJ databases">
        <title>OmerRS3 (Oryza meridionalis Reference Sequence Version 3).</title>
        <authorList>
            <person name="Zhang J."/>
            <person name="Kudrna D."/>
            <person name="Lee S."/>
            <person name="Talag J."/>
            <person name="Welchert J."/>
            <person name="Wing R.A."/>
        </authorList>
    </citation>
    <scope>NUCLEOTIDE SEQUENCE [LARGE SCALE GENOMIC DNA]</scope>
    <source>
        <strain evidence="3">cv. OR44</strain>
    </source>
</reference>
<dbReference type="EnsemblPlants" id="OMERI10G04670.1">
    <property type="protein sequence ID" value="OMERI10G04670.1"/>
    <property type="gene ID" value="OMERI10G04670"/>
</dbReference>
<feature type="signal peptide" evidence="2">
    <location>
        <begin position="1"/>
        <end position="27"/>
    </location>
</feature>
<feature type="compositionally biased region" description="Basic and acidic residues" evidence="1">
    <location>
        <begin position="30"/>
        <end position="39"/>
    </location>
</feature>
<evidence type="ECO:0000256" key="1">
    <source>
        <dbReference type="SAM" id="MobiDB-lite"/>
    </source>
</evidence>
<evidence type="ECO:0008006" key="5">
    <source>
        <dbReference type="Google" id="ProtNLM"/>
    </source>
</evidence>
<sequence>MNKWTQLLSFNFSLLTFFFLQPSQNIASDSARRGQDRARAARRHPGRRGGAPVATRLWQLAREETGTHGAIRWRGELPGWSTHGELAGGTMVAGAARPWALIADFRADASN</sequence>
<evidence type="ECO:0000313" key="4">
    <source>
        <dbReference type="Proteomes" id="UP000008021"/>
    </source>
</evidence>
<organism evidence="3">
    <name type="scientific">Oryza meridionalis</name>
    <dbReference type="NCBI Taxonomy" id="40149"/>
    <lineage>
        <taxon>Eukaryota</taxon>
        <taxon>Viridiplantae</taxon>
        <taxon>Streptophyta</taxon>
        <taxon>Embryophyta</taxon>
        <taxon>Tracheophyta</taxon>
        <taxon>Spermatophyta</taxon>
        <taxon>Magnoliopsida</taxon>
        <taxon>Liliopsida</taxon>
        <taxon>Poales</taxon>
        <taxon>Poaceae</taxon>
        <taxon>BOP clade</taxon>
        <taxon>Oryzoideae</taxon>
        <taxon>Oryzeae</taxon>
        <taxon>Oryzinae</taxon>
        <taxon>Oryza</taxon>
    </lineage>
</organism>
<dbReference type="Gramene" id="OMERI10G04670.1">
    <property type="protein sequence ID" value="OMERI10G04670.1"/>
    <property type="gene ID" value="OMERI10G04670"/>
</dbReference>
<dbReference type="Proteomes" id="UP000008021">
    <property type="component" value="Chromosome 10"/>
</dbReference>
<name>A0A0E0EWS5_9ORYZ</name>
<feature type="chain" id="PRO_5002358847" description="DUF834 domain-containing protein" evidence="2">
    <location>
        <begin position="28"/>
        <end position="111"/>
    </location>
</feature>
<evidence type="ECO:0000313" key="3">
    <source>
        <dbReference type="EnsemblPlants" id="OMERI10G04670.1"/>
    </source>
</evidence>
<protein>
    <recommendedName>
        <fullName evidence="5">DUF834 domain-containing protein</fullName>
    </recommendedName>
</protein>
<keyword evidence="4" id="KW-1185">Reference proteome</keyword>